<dbReference type="Gene3D" id="3.30.70.940">
    <property type="entry name" value="NusG, N-terminal domain"/>
    <property type="match status" value="1"/>
</dbReference>
<dbReference type="SMART" id="SM00739">
    <property type="entry name" value="KOW"/>
    <property type="match status" value="2"/>
</dbReference>
<sequence length="576" mass="64950">MGVKDRDIERFLDLEADTESENDDDEEDEYDGDFLDDSDEDPAPFNYSASRVALLLEHERTHSDEEWDALLARARQRAAAQPTHWQHFAEDLEYPSRPLLLWRVAVKPGHEEEVTYRLFNRIIQADATYSTVASVIGSPCRPGWIAVEAPSLEDVQALCHNALNIYPRQIYAIDADATRTWHHEPPMYTPPAGSWVRLRRYPYKNDLAYVISFDIRRWEASILVVPRLVYKSTHKRKRPRAIRPAPALFDIYEAKKWCGEDSVEKRNQVFLFQGKIFEDGYLRLETSDFYFEEAKPATSELSRFESSILVSKASLERGYEQAAARRIVIGNHVKVISGELQGALGVVENILNDEATVELDDIDSKANLSLAVLRTDMRIGDEVVVIAGSNIGMSGWIISTSSDNLQIYVHKLAKEISAAKHEVTWTASLHSPEGGRVGVEVRTKFGPDPHKKILGRHVRVVNVGSEWKGYNGIIKSSLENDEVLVELEATMKQQRIALRNLIFIKAPKTMPPGSSTELVALSAESPLVPSSSSTTPRKVSDKPSSSSTIPHPVQELYSRPPNFCSNFRKQPSAWQQ</sequence>
<reference evidence="7" key="1">
    <citation type="submission" date="2021-02" db="EMBL/GenBank/DDBJ databases">
        <authorList>
            <person name="Nieuwenhuis M."/>
            <person name="Van De Peppel L.J.J."/>
        </authorList>
    </citation>
    <scope>NUCLEOTIDE SEQUENCE</scope>
    <source>
        <strain evidence="7">D49</strain>
    </source>
</reference>
<gene>
    <name evidence="7" type="ORF">H0H81_010541</name>
</gene>
<evidence type="ECO:0000313" key="7">
    <source>
        <dbReference type="EMBL" id="KAG5638731.1"/>
    </source>
</evidence>
<evidence type="ECO:0000256" key="4">
    <source>
        <dbReference type="ARBA" id="ARBA00031006"/>
    </source>
</evidence>
<feature type="domain" description="KOW" evidence="6">
    <location>
        <begin position="326"/>
        <end position="353"/>
    </location>
</feature>
<feature type="compositionally biased region" description="Basic and acidic residues" evidence="5">
    <location>
        <begin position="1"/>
        <end position="13"/>
    </location>
</feature>
<evidence type="ECO:0000313" key="8">
    <source>
        <dbReference type="Proteomes" id="UP000717328"/>
    </source>
</evidence>
<dbReference type="InterPro" id="IPR039659">
    <property type="entry name" value="SPT5"/>
</dbReference>
<proteinExistence type="predicted"/>
<dbReference type="Gene3D" id="2.30.30.30">
    <property type="match status" value="2"/>
</dbReference>
<dbReference type="OrthoDB" id="3048815at2759"/>
<evidence type="ECO:0000256" key="2">
    <source>
        <dbReference type="ARBA" id="ARBA00024691"/>
    </source>
</evidence>
<feature type="region of interest" description="Disordered" evidence="5">
    <location>
        <begin position="1"/>
        <end position="42"/>
    </location>
</feature>
<dbReference type="PANTHER" id="PTHR11125">
    <property type="entry name" value="SUPPRESSOR OF TY 5"/>
    <property type="match status" value="1"/>
</dbReference>
<dbReference type="InterPro" id="IPR005824">
    <property type="entry name" value="KOW"/>
</dbReference>
<dbReference type="GO" id="GO:0006357">
    <property type="term" value="P:regulation of transcription by RNA polymerase II"/>
    <property type="evidence" value="ECO:0007669"/>
    <property type="project" value="InterPro"/>
</dbReference>
<evidence type="ECO:0000256" key="1">
    <source>
        <dbReference type="ARBA" id="ARBA00023163"/>
    </source>
</evidence>
<comment type="function">
    <text evidence="2">The SPT4-SPT5 complex mediates both activation and inhibition of transcription elongation, and plays a role in pre-mRNA processing. This complex seems to be important for the stability of the RNA polymerase II elongation machinery on the chromatin template but not for the inherent ability of this machinery to translocate down the gene.</text>
</comment>
<dbReference type="InterPro" id="IPR036735">
    <property type="entry name" value="NGN_dom_sf"/>
</dbReference>
<dbReference type="GO" id="GO:0006368">
    <property type="term" value="P:transcription elongation by RNA polymerase II"/>
    <property type="evidence" value="ECO:0007669"/>
    <property type="project" value="TreeGrafter"/>
</dbReference>
<dbReference type="GO" id="GO:0032044">
    <property type="term" value="C:DSIF complex"/>
    <property type="evidence" value="ECO:0007669"/>
    <property type="project" value="TreeGrafter"/>
</dbReference>
<protein>
    <recommendedName>
        <fullName evidence="3">Chromatin elongation factor SPT5</fullName>
    </recommendedName>
    <alternativeName>
        <fullName evidence="4">Chromatin elongation factor spt5</fullName>
    </alternativeName>
</protein>
<dbReference type="CDD" id="cd06081">
    <property type="entry name" value="KOW_Spt5_1"/>
    <property type="match status" value="1"/>
</dbReference>
<evidence type="ECO:0000256" key="5">
    <source>
        <dbReference type="SAM" id="MobiDB-lite"/>
    </source>
</evidence>
<reference evidence="7" key="2">
    <citation type="submission" date="2021-10" db="EMBL/GenBank/DDBJ databases">
        <title>Phylogenomics reveals ancestral predisposition of the termite-cultivated fungus Termitomyces towards a domesticated lifestyle.</title>
        <authorList>
            <person name="Auxier B."/>
            <person name="Grum-Grzhimaylo A."/>
            <person name="Cardenas M.E."/>
            <person name="Lodge J.D."/>
            <person name="Laessoe T."/>
            <person name="Pedersen O."/>
            <person name="Smith M.E."/>
            <person name="Kuyper T.W."/>
            <person name="Franco-Molano E.A."/>
            <person name="Baroni T.J."/>
            <person name="Aanen D.K."/>
        </authorList>
    </citation>
    <scope>NUCLEOTIDE SEQUENCE</scope>
    <source>
        <strain evidence="7">D49</strain>
    </source>
</reference>
<dbReference type="PANTHER" id="PTHR11125:SF7">
    <property type="entry name" value="TRANSCRIPTION ELONGATION FACTOR SPT5"/>
    <property type="match status" value="1"/>
</dbReference>
<dbReference type="GO" id="GO:0003729">
    <property type="term" value="F:mRNA binding"/>
    <property type="evidence" value="ECO:0007669"/>
    <property type="project" value="TreeGrafter"/>
</dbReference>
<feature type="compositionally biased region" description="Low complexity" evidence="5">
    <location>
        <begin position="524"/>
        <end position="533"/>
    </location>
</feature>
<feature type="compositionally biased region" description="Polar residues" evidence="5">
    <location>
        <begin position="534"/>
        <end position="549"/>
    </location>
</feature>
<dbReference type="AlphaFoldDB" id="A0A9P7K8F6"/>
<keyword evidence="1" id="KW-0804">Transcription</keyword>
<dbReference type="Pfam" id="PF03439">
    <property type="entry name" value="Spt5-NGN"/>
    <property type="match status" value="1"/>
</dbReference>
<feature type="domain" description="KOW" evidence="6">
    <location>
        <begin position="376"/>
        <end position="403"/>
    </location>
</feature>
<comment type="caution">
    <text evidence="7">The sequence shown here is derived from an EMBL/GenBank/DDBJ whole genome shotgun (WGS) entry which is preliminary data.</text>
</comment>
<dbReference type="InterPro" id="IPR041973">
    <property type="entry name" value="KOW_Spt5_1"/>
</dbReference>
<evidence type="ECO:0000259" key="6">
    <source>
        <dbReference type="SMART" id="SM00739"/>
    </source>
</evidence>
<dbReference type="Proteomes" id="UP000717328">
    <property type="component" value="Unassembled WGS sequence"/>
</dbReference>
<feature type="compositionally biased region" description="Polar residues" evidence="5">
    <location>
        <begin position="563"/>
        <end position="576"/>
    </location>
</feature>
<feature type="compositionally biased region" description="Acidic residues" evidence="5">
    <location>
        <begin position="14"/>
        <end position="42"/>
    </location>
</feature>
<feature type="region of interest" description="Disordered" evidence="5">
    <location>
        <begin position="524"/>
        <end position="576"/>
    </location>
</feature>
<evidence type="ECO:0000256" key="3">
    <source>
        <dbReference type="ARBA" id="ARBA00029865"/>
    </source>
</evidence>
<dbReference type="EMBL" id="JABCKI010005747">
    <property type="protein sequence ID" value="KAG5638731.1"/>
    <property type="molecule type" value="Genomic_DNA"/>
</dbReference>
<dbReference type="InterPro" id="IPR014722">
    <property type="entry name" value="Rib_uL2_dom2"/>
</dbReference>
<keyword evidence="8" id="KW-1185">Reference proteome</keyword>
<organism evidence="7 8">
    <name type="scientific">Sphagnurus paluster</name>
    <dbReference type="NCBI Taxonomy" id="117069"/>
    <lineage>
        <taxon>Eukaryota</taxon>
        <taxon>Fungi</taxon>
        <taxon>Dikarya</taxon>
        <taxon>Basidiomycota</taxon>
        <taxon>Agaricomycotina</taxon>
        <taxon>Agaricomycetes</taxon>
        <taxon>Agaricomycetidae</taxon>
        <taxon>Agaricales</taxon>
        <taxon>Tricholomatineae</taxon>
        <taxon>Lyophyllaceae</taxon>
        <taxon>Sphagnurus</taxon>
    </lineage>
</organism>
<dbReference type="InterPro" id="IPR005100">
    <property type="entry name" value="NGN-domain"/>
</dbReference>
<name>A0A9P7K8F6_9AGAR</name>
<dbReference type="GO" id="GO:0032784">
    <property type="term" value="P:regulation of DNA-templated transcription elongation"/>
    <property type="evidence" value="ECO:0007669"/>
    <property type="project" value="InterPro"/>
</dbReference>
<accession>A0A9P7K8F6</accession>